<feature type="domain" description="Iron-binding zinc finger CDGSH type" evidence="5">
    <location>
        <begin position="14"/>
        <end position="49"/>
    </location>
</feature>
<comment type="caution">
    <text evidence="6">The sequence shown here is derived from an EMBL/GenBank/DDBJ whole genome shotgun (WGS) entry which is preliminary data.</text>
</comment>
<evidence type="ECO:0000256" key="3">
    <source>
        <dbReference type="ARBA" id="ARBA00023004"/>
    </source>
</evidence>
<keyword evidence="3" id="KW-0408">Iron</keyword>
<keyword evidence="1" id="KW-0001">2Fe-2S</keyword>
<dbReference type="GO" id="GO:0051537">
    <property type="term" value="F:2 iron, 2 sulfur cluster binding"/>
    <property type="evidence" value="ECO:0007669"/>
    <property type="project" value="UniProtKB-KW"/>
</dbReference>
<dbReference type="STRING" id="1134406.ADN00_00130"/>
<evidence type="ECO:0000256" key="2">
    <source>
        <dbReference type="ARBA" id="ARBA00022723"/>
    </source>
</evidence>
<sequence>MAEHSTEEKNGYLKTWVTLHPGEKVSLCRCFKSKKFPLCDGTHKLEGTHGPVSIQVTPCEEDKKQTD</sequence>
<dbReference type="Proteomes" id="UP000050417">
    <property type="component" value="Unassembled WGS sequence"/>
</dbReference>
<dbReference type="EMBL" id="LGCL01000002">
    <property type="protein sequence ID" value="KPL80998.1"/>
    <property type="molecule type" value="Genomic_DNA"/>
</dbReference>
<evidence type="ECO:0000313" key="6">
    <source>
        <dbReference type="EMBL" id="KPL80998.1"/>
    </source>
</evidence>
<organism evidence="6 7">
    <name type="scientific">Ornatilinea apprima</name>
    <dbReference type="NCBI Taxonomy" id="1134406"/>
    <lineage>
        <taxon>Bacteria</taxon>
        <taxon>Bacillati</taxon>
        <taxon>Chloroflexota</taxon>
        <taxon>Anaerolineae</taxon>
        <taxon>Anaerolineales</taxon>
        <taxon>Anaerolineaceae</taxon>
        <taxon>Ornatilinea</taxon>
    </lineage>
</organism>
<keyword evidence="4" id="KW-0411">Iron-sulfur</keyword>
<evidence type="ECO:0000256" key="1">
    <source>
        <dbReference type="ARBA" id="ARBA00022714"/>
    </source>
</evidence>
<dbReference type="SMART" id="SM00704">
    <property type="entry name" value="ZnF_CDGSH"/>
    <property type="match status" value="1"/>
</dbReference>
<dbReference type="GO" id="GO:0046872">
    <property type="term" value="F:metal ion binding"/>
    <property type="evidence" value="ECO:0007669"/>
    <property type="project" value="UniProtKB-KW"/>
</dbReference>
<dbReference type="GO" id="GO:0005737">
    <property type="term" value="C:cytoplasm"/>
    <property type="evidence" value="ECO:0007669"/>
    <property type="project" value="UniProtKB-ARBA"/>
</dbReference>
<gene>
    <name evidence="6" type="ORF">ADN00_00130</name>
</gene>
<evidence type="ECO:0000256" key="4">
    <source>
        <dbReference type="ARBA" id="ARBA00023014"/>
    </source>
</evidence>
<keyword evidence="7" id="KW-1185">Reference proteome</keyword>
<proteinExistence type="predicted"/>
<dbReference type="OrthoDB" id="9795032at2"/>
<keyword evidence="2" id="KW-0479">Metal-binding</keyword>
<dbReference type="InterPro" id="IPR018967">
    <property type="entry name" value="FeS-contain_CDGSH-typ"/>
</dbReference>
<accession>A0A0P6Y6D9</accession>
<evidence type="ECO:0000259" key="5">
    <source>
        <dbReference type="SMART" id="SM00704"/>
    </source>
</evidence>
<reference evidence="6 7" key="1">
    <citation type="submission" date="2015-07" db="EMBL/GenBank/DDBJ databases">
        <title>Genome sequence of Ornatilinea apprima DSM 23815.</title>
        <authorList>
            <person name="Hemp J."/>
            <person name="Ward L.M."/>
            <person name="Pace L.A."/>
            <person name="Fischer W.W."/>
        </authorList>
    </citation>
    <scope>NUCLEOTIDE SEQUENCE [LARGE SCALE GENOMIC DNA]</scope>
    <source>
        <strain evidence="6 7">P3M-1</strain>
    </source>
</reference>
<protein>
    <recommendedName>
        <fullName evidence="5">Iron-binding zinc finger CDGSH type domain-containing protein</fullName>
    </recommendedName>
</protein>
<dbReference type="Gene3D" id="3.40.5.90">
    <property type="entry name" value="CDGSH iron-sulfur domain, mitoNEET-type"/>
    <property type="match status" value="1"/>
</dbReference>
<dbReference type="RefSeq" id="WP_075060929.1">
    <property type="nucleotide sequence ID" value="NZ_LGCL01000002.1"/>
</dbReference>
<name>A0A0P6Y6D9_9CHLR</name>
<evidence type="ECO:0000313" key="7">
    <source>
        <dbReference type="Proteomes" id="UP000050417"/>
    </source>
</evidence>
<dbReference type="AlphaFoldDB" id="A0A0P6Y6D9"/>
<dbReference type="Pfam" id="PF09360">
    <property type="entry name" value="zf-CDGSH"/>
    <property type="match status" value="1"/>
</dbReference>
<dbReference type="InterPro" id="IPR042216">
    <property type="entry name" value="MitoNEET_CISD"/>
</dbReference>